<comment type="caution">
    <text evidence="1">The sequence shown here is derived from an EMBL/GenBank/DDBJ whole genome shotgun (WGS) entry which is preliminary data.</text>
</comment>
<dbReference type="Pfam" id="PF06067">
    <property type="entry name" value="DUF932"/>
    <property type="match status" value="1"/>
</dbReference>
<dbReference type="EMBL" id="JYNU01000023">
    <property type="protein sequence ID" value="KMO74282.1"/>
    <property type="molecule type" value="Genomic_DNA"/>
</dbReference>
<dbReference type="PATRIC" id="fig|1807.14.peg.3693"/>
<proteinExistence type="predicted"/>
<dbReference type="Proteomes" id="UP000036313">
    <property type="component" value="Unassembled WGS sequence"/>
</dbReference>
<gene>
    <name evidence="1" type="ORF">MOBUDSM44075_03671</name>
</gene>
<organism evidence="1 2">
    <name type="scientific">Mycolicibacterium obuense</name>
    <dbReference type="NCBI Taxonomy" id="1807"/>
    <lineage>
        <taxon>Bacteria</taxon>
        <taxon>Bacillati</taxon>
        <taxon>Actinomycetota</taxon>
        <taxon>Actinomycetes</taxon>
        <taxon>Mycobacteriales</taxon>
        <taxon>Mycobacteriaceae</taxon>
        <taxon>Mycolicibacterium</taxon>
    </lineage>
</organism>
<name>A0A0J6VXY9_9MYCO</name>
<evidence type="ECO:0000313" key="1">
    <source>
        <dbReference type="EMBL" id="KMO74282.1"/>
    </source>
</evidence>
<protein>
    <submittedName>
        <fullName evidence="1">Uncharacterized protein</fullName>
    </submittedName>
</protein>
<dbReference type="InterPro" id="IPR026325">
    <property type="entry name" value="DUF932"/>
</dbReference>
<dbReference type="AlphaFoldDB" id="A0A0J6VXY9"/>
<accession>A0A0J6VXY9</accession>
<reference evidence="1 2" key="1">
    <citation type="journal article" date="2015" name="Genome Biol. Evol.">
        <title>Characterization of Three Mycobacterium spp. with Potential Use in Bioremediation by Genome Sequencing and Comparative Genomics.</title>
        <authorList>
            <person name="Das S."/>
            <person name="Pettersson B.M."/>
            <person name="Behra P.R."/>
            <person name="Ramesh M."/>
            <person name="Dasgupta S."/>
            <person name="Bhattacharya A."/>
            <person name="Kirsebom L.A."/>
        </authorList>
    </citation>
    <scope>NUCLEOTIDE SEQUENCE [LARGE SCALE GENOMIC DNA]</scope>
    <source>
        <strain evidence="1 2">DSM 44075</strain>
    </source>
</reference>
<evidence type="ECO:0000313" key="2">
    <source>
        <dbReference type="Proteomes" id="UP000036313"/>
    </source>
</evidence>
<sequence>MTPVRIVCANTQSAAIARAAASFGISHTGGAAVALQEARRALKLSWRYVEAFEQEAAALYAAPMDLDQMRRFAGALVDVDGAESKTTARNRRDTANAIVKLWVSSPTVAPIAGTRWAAYNAVTEYVDHYSKVRAAGDPRSVRALRAVTGGSTAQTLKTSAFRMLQTV</sequence>